<feature type="region of interest" description="Disordered" evidence="2">
    <location>
        <begin position="87"/>
        <end position="115"/>
    </location>
</feature>
<dbReference type="GO" id="GO:0006508">
    <property type="term" value="P:proteolysis"/>
    <property type="evidence" value="ECO:0007669"/>
    <property type="project" value="UniProtKB-KW"/>
</dbReference>
<name>A0AAU4K8D0_9NOCA</name>
<evidence type="ECO:0000313" key="5">
    <source>
        <dbReference type="EMBL" id="WUM22299.1"/>
    </source>
</evidence>
<sequence length="345" mass="35402">MVTLAVTLVLLVVLVVVGAFVRVPYVSLGPGPTVNTLGAVGQTPVVKISGAPVRATDGNLNLTTVSVTDQLTLFQAIGMWFSGRDSLQPREEVFPPGQSTEETRRQDQQQMGGSEDSATIAALRYLKRPTELTVTVDPKGPAAASLKTGDRVVSVNGAAVSTSDELRDAVSKLKPGAVVTLGVPNTAASVPAGTPTPVEQRRVTLGARPGDTGKGYLGVTPEVVNADPSLRIDFNVGDIGGPSAGLMLTLAVIDKLGTTDLTGGKFIAGTGTISDSGEVGEIGGITHKTLAAREAGATDFLVPAGNCAEARSDVPDGLRLVRVDTLSDAIGELAAIRDGKNVTRC</sequence>
<dbReference type="AlphaFoldDB" id="A0AAU4K8D0"/>
<keyword evidence="1" id="KW-0720">Serine protease</keyword>
<dbReference type="EC" id="3.4.21.53" evidence="1"/>
<feature type="active site" evidence="1">
    <location>
        <position position="243"/>
    </location>
</feature>
<dbReference type="GO" id="GO:0030163">
    <property type="term" value="P:protein catabolic process"/>
    <property type="evidence" value="ECO:0007669"/>
    <property type="project" value="InterPro"/>
</dbReference>
<keyword evidence="1" id="KW-0378">Hydrolase</keyword>
<evidence type="ECO:0000256" key="2">
    <source>
        <dbReference type="SAM" id="MobiDB-lite"/>
    </source>
</evidence>
<dbReference type="SUPFAM" id="SSF54211">
    <property type="entry name" value="Ribosomal protein S5 domain 2-like"/>
    <property type="match status" value="1"/>
</dbReference>
<dbReference type="GO" id="GO:0004176">
    <property type="term" value="F:ATP-dependent peptidase activity"/>
    <property type="evidence" value="ECO:0007669"/>
    <property type="project" value="UniProtKB-UniRule"/>
</dbReference>
<comment type="similarity">
    <text evidence="1">Belongs to the peptidase S16 family.</text>
</comment>
<evidence type="ECO:0000313" key="6">
    <source>
        <dbReference type="Proteomes" id="UP001432128"/>
    </source>
</evidence>
<gene>
    <name evidence="5" type="ORF">OG579_06630</name>
</gene>
<proteinExistence type="inferred from homology"/>
<dbReference type="KEGG" id="whr:OG579_06630"/>
<dbReference type="PROSITE" id="PS51786">
    <property type="entry name" value="LON_PROTEOLYTIC"/>
    <property type="match status" value="1"/>
</dbReference>
<dbReference type="InterPro" id="IPR008269">
    <property type="entry name" value="Lon_proteolytic"/>
</dbReference>
<dbReference type="InterPro" id="IPR020568">
    <property type="entry name" value="Ribosomal_Su5_D2-typ_SF"/>
</dbReference>
<dbReference type="Pfam" id="PF13180">
    <property type="entry name" value="PDZ_2"/>
    <property type="match status" value="1"/>
</dbReference>
<dbReference type="InterPro" id="IPR027065">
    <property type="entry name" value="Lon_Prtase"/>
</dbReference>
<dbReference type="Gene3D" id="3.30.230.10">
    <property type="match status" value="1"/>
</dbReference>
<dbReference type="PANTHER" id="PTHR10046">
    <property type="entry name" value="ATP DEPENDENT LON PROTEASE FAMILY MEMBER"/>
    <property type="match status" value="1"/>
</dbReference>
<dbReference type="RefSeq" id="WP_328859176.1">
    <property type="nucleotide sequence ID" value="NZ_CP108021.1"/>
</dbReference>
<keyword evidence="1" id="KW-0645">Protease</keyword>
<dbReference type="GO" id="GO:0005524">
    <property type="term" value="F:ATP binding"/>
    <property type="evidence" value="ECO:0007669"/>
    <property type="project" value="InterPro"/>
</dbReference>
<protein>
    <recommendedName>
        <fullName evidence="1">endopeptidase La</fullName>
        <ecNumber evidence="1">3.4.21.53</ecNumber>
    </recommendedName>
</protein>
<dbReference type="InterPro" id="IPR014721">
    <property type="entry name" value="Ribsml_uS5_D2-typ_fold_subgr"/>
</dbReference>
<dbReference type="Pfam" id="PF05362">
    <property type="entry name" value="Lon_C"/>
    <property type="match status" value="1"/>
</dbReference>
<dbReference type="SUPFAM" id="SSF50156">
    <property type="entry name" value="PDZ domain-like"/>
    <property type="match status" value="1"/>
</dbReference>
<reference evidence="5 6" key="1">
    <citation type="submission" date="2022-10" db="EMBL/GenBank/DDBJ databases">
        <title>The complete genomes of actinobacterial strains from the NBC collection.</title>
        <authorList>
            <person name="Joergensen T.S."/>
            <person name="Alvarez Arevalo M."/>
            <person name="Sterndorff E.B."/>
            <person name="Faurdal D."/>
            <person name="Vuksanovic O."/>
            <person name="Mourched A.-S."/>
            <person name="Charusanti P."/>
            <person name="Shaw S."/>
            <person name="Blin K."/>
            <person name="Weber T."/>
        </authorList>
    </citation>
    <scope>NUCLEOTIDE SEQUENCE [LARGE SCALE GENOMIC DNA]</scope>
    <source>
        <strain evidence="5 6">NBC_00319</strain>
    </source>
</reference>
<dbReference type="Proteomes" id="UP001432128">
    <property type="component" value="Chromosome"/>
</dbReference>
<evidence type="ECO:0000256" key="1">
    <source>
        <dbReference type="PROSITE-ProRule" id="PRU01122"/>
    </source>
</evidence>
<comment type="catalytic activity">
    <reaction evidence="1">
        <text>Hydrolysis of proteins in presence of ATP.</text>
        <dbReference type="EC" id="3.4.21.53"/>
    </reaction>
</comment>
<evidence type="ECO:0000259" key="4">
    <source>
        <dbReference type="PROSITE" id="PS51786"/>
    </source>
</evidence>
<dbReference type="EMBL" id="CP108021">
    <property type="protein sequence ID" value="WUM22299.1"/>
    <property type="molecule type" value="Genomic_DNA"/>
</dbReference>
<feature type="domain" description="PDZ" evidence="3">
    <location>
        <begin position="136"/>
        <end position="174"/>
    </location>
</feature>
<accession>A0AAU4K8D0</accession>
<dbReference type="InterPro" id="IPR036034">
    <property type="entry name" value="PDZ_sf"/>
</dbReference>
<dbReference type="Gene3D" id="2.30.42.10">
    <property type="match status" value="1"/>
</dbReference>
<dbReference type="PROSITE" id="PS50106">
    <property type="entry name" value="PDZ"/>
    <property type="match status" value="1"/>
</dbReference>
<evidence type="ECO:0000259" key="3">
    <source>
        <dbReference type="PROSITE" id="PS50106"/>
    </source>
</evidence>
<dbReference type="GO" id="GO:0004252">
    <property type="term" value="F:serine-type endopeptidase activity"/>
    <property type="evidence" value="ECO:0007669"/>
    <property type="project" value="UniProtKB-UniRule"/>
</dbReference>
<feature type="domain" description="Lon proteolytic" evidence="4">
    <location>
        <begin position="172"/>
        <end position="336"/>
    </location>
</feature>
<feature type="active site" evidence="1">
    <location>
        <position position="288"/>
    </location>
</feature>
<organism evidence="5 6">
    <name type="scientific">Williamsia herbipolensis</name>
    <dbReference type="NCBI Taxonomy" id="1603258"/>
    <lineage>
        <taxon>Bacteria</taxon>
        <taxon>Bacillati</taxon>
        <taxon>Actinomycetota</taxon>
        <taxon>Actinomycetes</taxon>
        <taxon>Mycobacteriales</taxon>
        <taxon>Nocardiaceae</taxon>
        <taxon>Williamsia</taxon>
    </lineage>
</organism>
<dbReference type="InterPro" id="IPR001478">
    <property type="entry name" value="PDZ"/>
</dbReference>
<keyword evidence="6" id="KW-1185">Reference proteome</keyword>